<evidence type="ECO:0000313" key="1">
    <source>
        <dbReference type="EMBL" id="GGI00643.1"/>
    </source>
</evidence>
<gene>
    <name evidence="1" type="ORF">GCM10007170_38260</name>
</gene>
<proteinExistence type="predicted"/>
<protein>
    <submittedName>
        <fullName evidence="1">Uncharacterized protein</fullName>
    </submittedName>
</protein>
<sequence>MVGPMVKTRKISMAGRINRYATGDRRPDVPRDAAVLDAAAVLPWRIVFKVTPNFR</sequence>
<reference evidence="2" key="1">
    <citation type="journal article" date="2019" name="Int. J. Syst. Evol. Microbiol.">
        <title>The Global Catalogue of Microorganisms (GCM) 10K type strain sequencing project: providing services to taxonomists for standard genome sequencing and annotation.</title>
        <authorList>
            <consortium name="The Broad Institute Genomics Platform"/>
            <consortium name="The Broad Institute Genome Sequencing Center for Infectious Disease"/>
            <person name="Wu L."/>
            <person name="Ma J."/>
        </authorList>
    </citation>
    <scope>NUCLEOTIDE SEQUENCE [LARGE SCALE GENOMIC DNA]</scope>
    <source>
        <strain evidence="2">CGMCC 1.12778</strain>
    </source>
</reference>
<evidence type="ECO:0000313" key="2">
    <source>
        <dbReference type="Proteomes" id="UP000643279"/>
    </source>
</evidence>
<dbReference type="EMBL" id="BMFW01000028">
    <property type="protein sequence ID" value="GGI00643.1"/>
    <property type="molecule type" value="Genomic_DNA"/>
</dbReference>
<name>A0ABQ2AZI5_9MICC</name>
<keyword evidence="2" id="KW-1185">Reference proteome</keyword>
<comment type="caution">
    <text evidence="1">The sequence shown here is derived from an EMBL/GenBank/DDBJ whole genome shotgun (WGS) entry which is preliminary data.</text>
</comment>
<dbReference type="Proteomes" id="UP000643279">
    <property type="component" value="Unassembled WGS sequence"/>
</dbReference>
<organism evidence="1 2">
    <name type="scientific">Arthrobacter liuii</name>
    <dbReference type="NCBI Taxonomy" id="1476996"/>
    <lineage>
        <taxon>Bacteria</taxon>
        <taxon>Bacillati</taxon>
        <taxon>Actinomycetota</taxon>
        <taxon>Actinomycetes</taxon>
        <taxon>Micrococcales</taxon>
        <taxon>Micrococcaceae</taxon>
        <taxon>Arthrobacter</taxon>
    </lineage>
</organism>
<accession>A0ABQ2AZI5</accession>